<dbReference type="GO" id="GO:0005524">
    <property type="term" value="F:ATP binding"/>
    <property type="evidence" value="ECO:0007669"/>
    <property type="project" value="UniProtKB-UniRule"/>
</dbReference>
<dbReference type="Pfam" id="PF02222">
    <property type="entry name" value="ATP-grasp"/>
    <property type="match status" value="1"/>
</dbReference>
<gene>
    <name evidence="7" type="ORF">GCM10017581_023610</name>
</gene>
<evidence type="ECO:0000256" key="2">
    <source>
        <dbReference type="ARBA" id="ARBA00022741"/>
    </source>
</evidence>
<keyword evidence="4 5" id="KW-0067">ATP-binding</keyword>
<name>A0A9W6KIC5_9ACTN</name>
<evidence type="ECO:0000256" key="5">
    <source>
        <dbReference type="PROSITE-ProRule" id="PRU00409"/>
    </source>
</evidence>
<dbReference type="EMBL" id="BSFP01000009">
    <property type="protein sequence ID" value="GLL00620.1"/>
    <property type="molecule type" value="Genomic_DNA"/>
</dbReference>
<dbReference type="PANTHER" id="PTHR43055">
    <property type="entry name" value="FORMATE-DEPENDENT PHOSPHORIBOSYLGLYCINAMIDE FORMYLTRANSFERASE"/>
    <property type="match status" value="1"/>
</dbReference>
<keyword evidence="2 5" id="KW-0547">Nucleotide-binding</keyword>
<dbReference type="Proteomes" id="UP001143480">
    <property type="component" value="Unassembled WGS sequence"/>
</dbReference>
<dbReference type="GO" id="GO:0005829">
    <property type="term" value="C:cytosol"/>
    <property type="evidence" value="ECO:0007669"/>
    <property type="project" value="TreeGrafter"/>
</dbReference>
<accession>A0A9W6KIC5</accession>
<dbReference type="GO" id="GO:0006164">
    <property type="term" value="P:purine nucleotide biosynthetic process"/>
    <property type="evidence" value="ECO:0007669"/>
    <property type="project" value="UniProtKB-KW"/>
</dbReference>
<dbReference type="Pfam" id="PF18604">
    <property type="entry name" value="PreAtp-grasp"/>
    <property type="match status" value="1"/>
</dbReference>
<evidence type="ECO:0000256" key="1">
    <source>
        <dbReference type="ARBA" id="ARBA00022598"/>
    </source>
</evidence>
<feature type="domain" description="ATP-grasp" evidence="6">
    <location>
        <begin position="180"/>
        <end position="387"/>
    </location>
</feature>
<dbReference type="Gene3D" id="3.30.1490.20">
    <property type="entry name" value="ATP-grasp fold, A domain"/>
    <property type="match status" value="1"/>
</dbReference>
<dbReference type="AlphaFoldDB" id="A0A9W6KIC5"/>
<sequence>MVDMPQPTEAFSRRLKQTLIGSAHTPLVFLGNFEVEAQWGRDEPRLPQFSTDGAAAVVNAMDEFAVLLAGGDDHVVLARPPDEQYLRYLADAGFDLPTVHVAAPLSIQRIQGGRTATVTDAVLADEVLLGRLAKLAEQGAMLLPHGVSTAEETLAAKTGLGLAAPCAQICRHVNSKVYSRKVADELGLRQPQGWTAESVDEFARLLPEAAALLDTGRKVVVKEAFGVSGKGLQVIDSKQRLERLYRMIAKQAERTGNQHIAFIVESWVDKQTDLNYQCTVGLDGRASFDFVKEALTERGVHKGHIMPARLTDEVQAEVRTAAERIGERLATDGYYGVVGVDALLDTSGRLYPVIEINARNNMSTYQARIQERLLAPGWWAMARHYPMRLSGPVGFGEVRAALGDRLLTAPGRSGLVVNNFATVNAAARAAEPFDGRLYGVVIAGSVEELDAIDADVTRRLATLDGAVDGH</sequence>
<protein>
    <submittedName>
        <fullName evidence="7">Phosphoribosylglycinamide formyltransferase 2</fullName>
    </submittedName>
</protein>
<dbReference type="InterPro" id="IPR011761">
    <property type="entry name" value="ATP-grasp"/>
</dbReference>
<dbReference type="PANTHER" id="PTHR43055:SF1">
    <property type="entry name" value="FORMATE-DEPENDENT PHOSPHORIBOSYLGLYCINAMIDE FORMYLTRANSFERASE"/>
    <property type="match status" value="1"/>
</dbReference>
<proteinExistence type="predicted"/>
<reference evidence="7" key="1">
    <citation type="journal article" date="2014" name="Int. J. Syst. Evol. Microbiol.">
        <title>Complete genome sequence of Corynebacterium casei LMG S-19264T (=DSM 44701T), isolated from a smear-ripened cheese.</title>
        <authorList>
            <consortium name="US DOE Joint Genome Institute (JGI-PGF)"/>
            <person name="Walter F."/>
            <person name="Albersmeier A."/>
            <person name="Kalinowski J."/>
            <person name="Ruckert C."/>
        </authorList>
    </citation>
    <scope>NUCLEOTIDE SEQUENCE</scope>
    <source>
        <strain evidence="7">VKM Ac-1321</strain>
    </source>
</reference>
<dbReference type="InterPro" id="IPR040754">
    <property type="entry name" value="PreAtp-grasp"/>
</dbReference>
<evidence type="ECO:0000256" key="3">
    <source>
        <dbReference type="ARBA" id="ARBA00022755"/>
    </source>
</evidence>
<dbReference type="Gene3D" id="3.30.470.20">
    <property type="entry name" value="ATP-grasp fold, B domain"/>
    <property type="match status" value="1"/>
</dbReference>
<evidence type="ECO:0000313" key="8">
    <source>
        <dbReference type="Proteomes" id="UP001143480"/>
    </source>
</evidence>
<keyword evidence="8" id="KW-1185">Reference proteome</keyword>
<dbReference type="GO" id="GO:0046872">
    <property type="term" value="F:metal ion binding"/>
    <property type="evidence" value="ECO:0007669"/>
    <property type="project" value="InterPro"/>
</dbReference>
<evidence type="ECO:0000256" key="4">
    <source>
        <dbReference type="ARBA" id="ARBA00022840"/>
    </source>
</evidence>
<keyword evidence="1" id="KW-0436">Ligase</keyword>
<dbReference type="GO" id="GO:0016874">
    <property type="term" value="F:ligase activity"/>
    <property type="evidence" value="ECO:0007669"/>
    <property type="project" value="UniProtKB-KW"/>
</dbReference>
<dbReference type="InterPro" id="IPR013815">
    <property type="entry name" value="ATP_grasp_subdomain_1"/>
</dbReference>
<dbReference type="PROSITE" id="PS50975">
    <property type="entry name" value="ATP_GRASP"/>
    <property type="match status" value="1"/>
</dbReference>
<organism evidence="7 8">
    <name type="scientific">Dactylosporangium matsuzakiense</name>
    <dbReference type="NCBI Taxonomy" id="53360"/>
    <lineage>
        <taxon>Bacteria</taxon>
        <taxon>Bacillati</taxon>
        <taxon>Actinomycetota</taxon>
        <taxon>Actinomycetes</taxon>
        <taxon>Micromonosporales</taxon>
        <taxon>Micromonosporaceae</taxon>
        <taxon>Dactylosporangium</taxon>
    </lineage>
</organism>
<dbReference type="InterPro" id="IPR003135">
    <property type="entry name" value="ATP-grasp_carboxylate-amine"/>
</dbReference>
<reference evidence="7" key="2">
    <citation type="submission" date="2023-01" db="EMBL/GenBank/DDBJ databases">
        <authorList>
            <person name="Sun Q."/>
            <person name="Evtushenko L."/>
        </authorList>
    </citation>
    <scope>NUCLEOTIDE SEQUENCE</scope>
    <source>
        <strain evidence="7">VKM Ac-1321</strain>
    </source>
</reference>
<evidence type="ECO:0000259" key="6">
    <source>
        <dbReference type="PROSITE" id="PS50975"/>
    </source>
</evidence>
<keyword evidence="3" id="KW-0658">Purine biosynthesis</keyword>
<dbReference type="SUPFAM" id="SSF56059">
    <property type="entry name" value="Glutathione synthetase ATP-binding domain-like"/>
    <property type="match status" value="1"/>
</dbReference>
<comment type="caution">
    <text evidence="7">The sequence shown here is derived from an EMBL/GenBank/DDBJ whole genome shotgun (WGS) entry which is preliminary data.</text>
</comment>
<evidence type="ECO:0000313" key="7">
    <source>
        <dbReference type="EMBL" id="GLL00620.1"/>
    </source>
</evidence>